<dbReference type="Proteomes" id="UP000628463">
    <property type="component" value="Unassembled WGS sequence"/>
</dbReference>
<dbReference type="EMBL" id="JACOPD010000006">
    <property type="protein sequence ID" value="MBC5681248.1"/>
    <property type="molecule type" value="Genomic_DNA"/>
</dbReference>
<organism evidence="1 2">
    <name type="scientific">Lachnospira hominis</name>
    <name type="common">ex Liu et al. 2021</name>
    <dbReference type="NCBI Taxonomy" id="2763051"/>
    <lineage>
        <taxon>Bacteria</taxon>
        <taxon>Bacillati</taxon>
        <taxon>Bacillota</taxon>
        <taxon>Clostridia</taxon>
        <taxon>Lachnospirales</taxon>
        <taxon>Lachnospiraceae</taxon>
        <taxon>Lachnospira</taxon>
    </lineage>
</organism>
<reference evidence="1 2" key="1">
    <citation type="submission" date="2020-08" db="EMBL/GenBank/DDBJ databases">
        <title>Genome public.</title>
        <authorList>
            <person name="Liu C."/>
            <person name="Sun Q."/>
        </authorList>
    </citation>
    <scope>NUCLEOTIDE SEQUENCE [LARGE SCALE GENOMIC DNA]</scope>
    <source>
        <strain evidence="1 2">NSJ-43</strain>
    </source>
</reference>
<proteinExistence type="predicted"/>
<name>A0ABR7G1D7_9FIRM</name>
<evidence type="ECO:0000313" key="2">
    <source>
        <dbReference type="Proteomes" id="UP000628463"/>
    </source>
</evidence>
<evidence type="ECO:0000313" key="1">
    <source>
        <dbReference type="EMBL" id="MBC5681248.1"/>
    </source>
</evidence>
<keyword evidence="2" id="KW-1185">Reference proteome</keyword>
<protein>
    <submittedName>
        <fullName evidence="1">Uncharacterized protein</fullName>
    </submittedName>
</protein>
<dbReference type="RefSeq" id="WP_186837059.1">
    <property type="nucleotide sequence ID" value="NZ_JACOPD010000006.1"/>
</dbReference>
<gene>
    <name evidence="1" type="ORF">H8S01_09770</name>
</gene>
<comment type="caution">
    <text evidence="1">The sequence shown here is derived from an EMBL/GenBank/DDBJ whole genome shotgun (WGS) entry which is preliminary data.</text>
</comment>
<accession>A0ABR7G1D7</accession>
<sequence length="49" mass="5434">MTETVKYLDNLDSAVTKANEALHNTVMTSAGKINQNPNLDGFKLQIREV</sequence>